<proteinExistence type="predicted"/>
<sequence length="529" mass="62297">MTHLFQTLEQGNEHDSPYDDTVHFSPGRFRIHPTNINRTQPPPPSPGEPDERTHLLFGIRPKKSQVQEWTHVTWKRTLILNVFPVAVVLAWCAVPFPIYGPSGSIKHFGFSVYTNVINIFHLPNHDDNPVEINFWFFLFFYYGFYNAIALLMVTKMFDLYSLNWWPKWLGGCFAYAVFWLSSLIGGVIIYLYTSLVKYNLTWVLLTFFTMNMPLLVGFIVIRGQTSRSHYRFSFTLAQKTFLERQLLQSRYRMPAQYVRFLWFSFTLFIVIAAFTAGEAYTYVFLTTPEAHTGVDAFVYVYSWLATIYILDAVTEYIIEYRVKSYPLQFTFKLYFFMIYFIFYRNLFARLRDPDQYILIQAASSLWVCIFYPLCMTRTVHKNLVCFVGLQKDYDEYKKQCGRSFFIRNLAENATMLGFICWICIIHYGPNYDVYPYFKFNEEGNPFDFDLTLRMSCIIWAFELVSAGITRTIFRKLFKHSISKSAVKDFDDYPEMVVAMIVIIIHVLQDMLMALLNLNFKDALGSKYKP</sequence>
<evidence type="ECO:0000313" key="2">
    <source>
        <dbReference type="Proteomes" id="UP000789920"/>
    </source>
</evidence>
<evidence type="ECO:0000313" key="1">
    <source>
        <dbReference type="EMBL" id="CAG8557836.1"/>
    </source>
</evidence>
<dbReference type="Proteomes" id="UP000789920">
    <property type="component" value="Unassembled WGS sequence"/>
</dbReference>
<accession>A0ACA9M2A3</accession>
<comment type="caution">
    <text evidence="1">The sequence shown here is derived from an EMBL/GenBank/DDBJ whole genome shotgun (WGS) entry which is preliminary data.</text>
</comment>
<protein>
    <submittedName>
        <fullName evidence="1">20209_t:CDS:1</fullName>
    </submittedName>
</protein>
<keyword evidence="2" id="KW-1185">Reference proteome</keyword>
<organism evidence="1 2">
    <name type="scientific">Racocetra persica</name>
    <dbReference type="NCBI Taxonomy" id="160502"/>
    <lineage>
        <taxon>Eukaryota</taxon>
        <taxon>Fungi</taxon>
        <taxon>Fungi incertae sedis</taxon>
        <taxon>Mucoromycota</taxon>
        <taxon>Glomeromycotina</taxon>
        <taxon>Glomeromycetes</taxon>
        <taxon>Diversisporales</taxon>
        <taxon>Gigasporaceae</taxon>
        <taxon>Racocetra</taxon>
    </lineage>
</organism>
<name>A0ACA9M2A3_9GLOM</name>
<gene>
    <name evidence="1" type="ORF">RPERSI_LOCUS4235</name>
</gene>
<dbReference type="EMBL" id="CAJVQC010005716">
    <property type="protein sequence ID" value="CAG8557836.1"/>
    <property type="molecule type" value="Genomic_DNA"/>
</dbReference>
<reference evidence="1" key="1">
    <citation type="submission" date="2021-06" db="EMBL/GenBank/DDBJ databases">
        <authorList>
            <person name="Kallberg Y."/>
            <person name="Tangrot J."/>
            <person name="Rosling A."/>
        </authorList>
    </citation>
    <scope>NUCLEOTIDE SEQUENCE</scope>
    <source>
        <strain evidence="1">MA461A</strain>
    </source>
</reference>